<evidence type="ECO:0008006" key="3">
    <source>
        <dbReference type="Google" id="ProtNLM"/>
    </source>
</evidence>
<dbReference type="AlphaFoldDB" id="A0A0U4CLN9"/>
<gene>
    <name evidence="1" type="ORF">AERYTH_17015</name>
</gene>
<dbReference type="Proteomes" id="UP000067689">
    <property type="component" value="Chromosome"/>
</dbReference>
<reference evidence="1 2" key="1">
    <citation type="journal article" date="1991" name="Int. J. Syst. Bacteriol.">
        <title>Description of the erythromycin-producing bacterium Arthrobacter sp. strain NRRL B-3381 as Aeromicrobium erythreum gen. nov., sp. nov.</title>
        <authorList>
            <person name="Miller E.S."/>
            <person name="Woese C.R."/>
            <person name="Brenner S."/>
        </authorList>
    </citation>
    <scope>NUCLEOTIDE SEQUENCE [LARGE SCALE GENOMIC DNA]</scope>
    <source>
        <strain evidence="1 2">AR18</strain>
    </source>
</reference>
<dbReference type="PATRIC" id="fig|2041.4.peg.3558"/>
<protein>
    <recommendedName>
        <fullName evidence="3">Bacterial spore germination immunoglobulin-like domain-containing protein</fullName>
    </recommendedName>
</protein>
<dbReference type="OrthoDB" id="3748452at2"/>
<dbReference type="EMBL" id="CP011502">
    <property type="protein sequence ID" value="ALX06277.1"/>
    <property type="molecule type" value="Genomic_DNA"/>
</dbReference>
<dbReference type="RefSeq" id="WP_067861046.1">
    <property type="nucleotide sequence ID" value="NZ_CP011502.1"/>
</dbReference>
<evidence type="ECO:0000313" key="1">
    <source>
        <dbReference type="EMBL" id="ALX06277.1"/>
    </source>
</evidence>
<dbReference type="InterPro" id="IPR039366">
    <property type="entry name" value="Pilotin"/>
</dbReference>
<name>A0A0U4CLN9_9ACTN</name>
<dbReference type="KEGG" id="aer:AERYTH_17015"/>
<sequence>MASISTLSVTGTASTREKVALPDGGVLTVKLVSPDGEVLAASASVAGDGPTPFELSVDAALVPDPDTLRLWAMLRTDVGVWGTPELVTVREELQLSRVDA</sequence>
<dbReference type="Pfam" id="PF09619">
    <property type="entry name" value="YscW"/>
    <property type="match status" value="1"/>
</dbReference>
<dbReference type="STRING" id="2041.AERYTH_17015"/>
<accession>A0A0U4CLN9</accession>
<keyword evidence="2" id="KW-1185">Reference proteome</keyword>
<proteinExistence type="predicted"/>
<organism evidence="1 2">
    <name type="scientific">Aeromicrobium erythreum</name>
    <dbReference type="NCBI Taxonomy" id="2041"/>
    <lineage>
        <taxon>Bacteria</taxon>
        <taxon>Bacillati</taxon>
        <taxon>Actinomycetota</taxon>
        <taxon>Actinomycetes</taxon>
        <taxon>Propionibacteriales</taxon>
        <taxon>Nocardioidaceae</taxon>
        <taxon>Aeromicrobium</taxon>
    </lineage>
</organism>
<evidence type="ECO:0000313" key="2">
    <source>
        <dbReference type="Proteomes" id="UP000067689"/>
    </source>
</evidence>